<organism evidence="2 3">
    <name type="scientific">Armatimonas rosea</name>
    <dbReference type="NCBI Taxonomy" id="685828"/>
    <lineage>
        <taxon>Bacteria</taxon>
        <taxon>Bacillati</taxon>
        <taxon>Armatimonadota</taxon>
        <taxon>Armatimonadia</taxon>
        <taxon>Armatimonadales</taxon>
        <taxon>Armatimonadaceae</taxon>
        <taxon>Armatimonas</taxon>
    </lineage>
</organism>
<reference evidence="2 3" key="1">
    <citation type="submission" date="2020-08" db="EMBL/GenBank/DDBJ databases">
        <title>Genomic Encyclopedia of Type Strains, Phase IV (KMG-IV): sequencing the most valuable type-strain genomes for metagenomic binning, comparative biology and taxonomic classification.</title>
        <authorList>
            <person name="Goeker M."/>
        </authorList>
    </citation>
    <scope>NUCLEOTIDE SEQUENCE [LARGE SCALE GENOMIC DNA]</scope>
    <source>
        <strain evidence="2 3">DSM 23562</strain>
    </source>
</reference>
<gene>
    <name evidence="2" type="ORF">HNQ39_003326</name>
</gene>
<evidence type="ECO:0000313" key="3">
    <source>
        <dbReference type="Proteomes" id="UP000520814"/>
    </source>
</evidence>
<evidence type="ECO:0000313" key="2">
    <source>
        <dbReference type="EMBL" id="MBB6051516.1"/>
    </source>
</evidence>
<dbReference type="EMBL" id="JACHGW010000003">
    <property type="protein sequence ID" value="MBB6051516.1"/>
    <property type="molecule type" value="Genomic_DNA"/>
</dbReference>
<dbReference type="RefSeq" id="WP_184198615.1">
    <property type="nucleotide sequence ID" value="NZ_JACHGW010000003.1"/>
</dbReference>
<dbReference type="AlphaFoldDB" id="A0A7W9SRS6"/>
<dbReference type="Proteomes" id="UP000520814">
    <property type="component" value="Unassembled WGS sequence"/>
</dbReference>
<protein>
    <recommendedName>
        <fullName evidence="4">Choice-of-anchor E domain-containing protein</fullName>
    </recommendedName>
</protein>
<proteinExistence type="predicted"/>
<keyword evidence="1" id="KW-0732">Signal</keyword>
<sequence length="196" mass="20617">MQDPQSFRTPLLALTLLGSAVLPHVAQAQTLTISYASNANLQFNPGNSPWSEDIYNFLGLSGNLTLTTGVTQTVSIVSGTQSLGLDFSNTTASKTLSHDVAINGVTHSFSQSVTVNDIVTPTFDITSGGTQVFHFSQGTVGVTLNSLETGTFNRNSTATLLYTASAVTPELPGTMQLLPALLPVALVGARKRFKKA</sequence>
<feature type="signal peptide" evidence="1">
    <location>
        <begin position="1"/>
        <end position="28"/>
    </location>
</feature>
<name>A0A7W9SRS6_ARMRO</name>
<evidence type="ECO:0008006" key="4">
    <source>
        <dbReference type="Google" id="ProtNLM"/>
    </source>
</evidence>
<evidence type="ECO:0000256" key="1">
    <source>
        <dbReference type="SAM" id="SignalP"/>
    </source>
</evidence>
<feature type="chain" id="PRO_5031156731" description="Choice-of-anchor E domain-containing protein" evidence="1">
    <location>
        <begin position="29"/>
        <end position="196"/>
    </location>
</feature>
<accession>A0A7W9SRS6</accession>
<keyword evidence="3" id="KW-1185">Reference proteome</keyword>
<comment type="caution">
    <text evidence="2">The sequence shown here is derived from an EMBL/GenBank/DDBJ whole genome shotgun (WGS) entry which is preliminary data.</text>
</comment>